<comment type="caution">
    <text evidence="1">The sequence shown here is derived from an EMBL/GenBank/DDBJ whole genome shotgun (WGS) entry which is preliminary data.</text>
</comment>
<proteinExistence type="predicted"/>
<sequence>MHHLVCDAEHDTDAEEVFIDYSHDAVTSLMRSYSWCLTSRLENFRHRCSPCRSQGWRTRSTSWRSAWPFTTR</sequence>
<name>A0AAV5F1W9_ELECO</name>
<dbReference type="Proteomes" id="UP001054889">
    <property type="component" value="Unassembled WGS sequence"/>
</dbReference>
<reference evidence="1" key="2">
    <citation type="submission" date="2021-12" db="EMBL/GenBank/DDBJ databases">
        <title>Resequencing data analysis of finger millet.</title>
        <authorList>
            <person name="Hatakeyama M."/>
            <person name="Aluri S."/>
            <person name="Balachadran M.T."/>
            <person name="Sivarajan S.R."/>
            <person name="Poveda L."/>
            <person name="Shimizu-Inatsugi R."/>
            <person name="Schlapbach R."/>
            <person name="Sreeman S.M."/>
            <person name="Shimizu K.K."/>
        </authorList>
    </citation>
    <scope>NUCLEOTIDE SEQUENCE</scope>
</reference>
<protein>
    <submittedName>
        <fullName evidence="1">Uncharacterized protein</fullName>
    </submittedName>
</protein>
<dbReference type="AlphaFoldDB" id="A0AAV5F1W9"/>
<evidence type="ECO:0000313" key="2">
    <source>
        <dbReference type="Proteomes" id="UP001054889"/>
    </source>
</evidence>
<evidence type="ECO:0000313" key="1">
    <source>
        <dbReference type="EMBL" id="GJN29669.1"/>
    </source>
</evidence>
<accession>A0AAV5F1W9</accession>
<organism evidence="1 2">
    <name type="scientific">Eleusine coracana subsp. coracana</name>
    <dbReference type="NCBI Taxonomy" id="191504"/>
    <lineage>
        <taxon>Eukaryota</taxon>
        <taxon>Viridiplantae</taxon>
        <taxon>Streptophyta</taxon>
        <taxon>Embryophyta</taxon>
        <taxon>Tracheophyta</taxon>
        <taxon>Spermatophyta</taxon>
        <taxon>Magnoliopsida</taxon>
        <taxon>Liliopsida</taxon>
        <taxon>Poales</taxon>
        <taxon>Poaceae</taxon>
        <taxon>PACMAD clade</taxon>
        <taxon>Chloridoideae</taxon>
        <taxon>Cynodonteae</taxon>
        <taxon>Eleusininae</taxon>
        <taxon>Eleusine</taxon>
    </lineage>
</organism>
<gene>
    <name evidence="1" type="primary">gb17918</name>
    <name evidence="1" type="ORF">PR202_gb17918</name>
</gene>
<reference evidence="1" key="1">
    <citation type="journal article" date="2018" name="DNA Res.">
        <title>Multiple hybrid de novo genome assembly of finger millet, an orphan allotetraploid crop.</title>
        <authorList>
            <person name="Hatakeyama M."/>
            <person name="Aluri S."/>
            <person name="Balachadran M.T."/>
            <person name="Sivarajan S.R."/>
            <person name="Patrignani A."/>
            <person name="Gruter S."/>
            <person name="Poveda L."/>
            <person name="Shimizu-Inatsugi R."/>
            <person name="Baeten J."/>
            <person name="Francoijs K.J."/>
            <person name="Nataraja K.N."/>
            <person name="Reddy Y.A.N."/>
            <person name="Phadnis S."/>
            <person name="Ravikumar R.L."/>
            <person name="Schlapbach R."/>
            <person name="Sreeman S.M."/>
            <person name="Shimizu K.K."/>
        </authorList>
    </citation>
    <scope>NUCLEOTIDE SEQUENCE</scope>
</reference>
<dbReference type="EMBL" id="BQKI01000081">
    <property type="protein sequence ID" value="GJN29669.1"/>
    <property type="molecule type" value="Genomic_DNA"/>
</dbReference>
<keyword evidence="2" id="KW-1185">Reference proteome</keyword>